<evidence type="ECO:0000256" key="1">
    <source>
        <dbReference type="SAM" id="MobiDB-lite"/>
    </source>
</evidence>
<protein>
    <submittedName>
        <fullName evidence="2">Uncharacterized protein</fullName>
    </submittedName>
</protein>
<evidence type="ECO:0000313" key="3">
    <source>
        <dbReference type="Proteomes" id="UP000007129"/>
    </source>
</evidence>
<sequence length="181" mass="20656">MAESPLDPYRSRRTHRKSRNGCKNCKSRKIKVRLFFKLRSVWGSFSPSYSPNIISLSSPLHTLPSRPSQDTTKKELLQQNLLTDASVMKRNHNVGNVASTMSPATSLRGTPFPQPRCPQAQRPTLPQWAARRCQARARHQKHPRAVSMATADGRINCPYRRSHQARMTWRFSLTVWTSSST</sequence>
<gene>
    <name evidence="2" type="ORF">MPH_10001</name>
</gene>
<dbReference type="OrthoDB" id="5419315at2759"/>
<accession>K2RJ56</accession>
<feature type="region of interest" description="Disordered" evidence="1">
    <location>
        <begin position="1"/>
        <end position="22"/>
    </location>
</feature>
<feature type="compositionally biased region" description="Basic residues" evidence="1">
    <location>
        <begin position="11"/>
        <end position="22"/>
    </location>
</feature>
<dbReference type="VEuPathDB" id="FungiDB:MPH_10001"/>
<comment type="caution">
    <text evidence="2">The sequence shown here is derived from an EMBL/GenBank/DDBJ whole genome shotgun (WGS) entry which is preliminary data.</text>
</comment>
<dbReference type="InParanoid" id="K2RJ56"/>
<reference evidence="2 3" key="1">
    <citation type="journal article" date="2012" name="BMC Genomics">
        <title>Tools to kill: Genome of one of the most destructive plant pathogenic fungi Macrophomina phaseolina.</title>
        <authorList>
            <person name="Islam M.S."/>
            <person name="Haque M.S."/>
            <person name="Islam M.M."/>
            <person name="Emdad E.M."/>
            <person name="Halim A."/>
            <person name="Hossen Q.M.M."/>
            <person name="Hossain M.Z."/>
            <person name="Ahmed B."/>
            <person name="Rahim S."/>
            <person name="Rahman M.S."/>
            <person name="Alam M.M."/>
            <person name="Hou S."/>
            <person name="Wan X."/>
            <person name="Saito J.A."/>
            <person name="Alam M."/>
        </authorList>
    </citation>
    <scope>NUCLEOTIDE SEQUENCE [LARGE SCALE GENOMIC DNA]</scope>
    <source>
        <strain evidence="2 3">MS6</strain>
    </source>
</reference>
<organism evidence="2 3">
    <name type="scientific">Macrophomina phaseolina (strain MS6)</name>
    <name type="common">Charcoal rot fungus</name>
    <dbReference type="NCBI Taxonomy" id="1126212"/>
    <lineage>
        <taxon>Eukaryota</taxon>
        <taxon>Fungi</taxon>
        <taxon>Dikarya</taxon>
        <taxon>Ascomycota</taxon>
        <taxon>Pezizomycotina</taxon>
        <taxon>Dothideomycetes</taxon>
        <taxon>Dothideomycetes incertae sedis</taxon>
        <taxon>Botryosphaeriales</taxon>
        <taxon>Botryosphaeriaceae</taxon>
        <taxon>Macrophomina</taxon>
    </lineage>
</organism>
<evidence type="ECO:0000313" key="2">
    <source>
        <dbReference type="EMBL" id="EKG12902.1"/>
    </source>
</evidence>
<name>K2RJ56_MACPH</name>
<proteinExistence type="predicted"/>
<dbReference type="AlphaFoldDB" id="K2RJ56"/>
<dbReference type="HOGENOM" id="CLU_1489284_0_0_1"/>
<dbReference type="EMBL" id="AHHD01000424">
    <property type="protein sequence ID" value="EKG12902.1"/>
    <property type="molecule type" value="Genomic_DNA"/>
</dbReference>
<dbReference type="Proteomes" id="UP000007129">
    <property type="component" value="Unassembled WGS sequence"/>
</dbReference>